<evidence type="ECO:0000313" key="3">
    <source>
        <dbReference type="Proteomes" id="UP001396334"/>
    </source>
</evidence>
<dbReference type="Proteomes" id="UP001396334">
    <property type="component" value="Unassembled WGS sequence"/>
</dbReference>
<dbReference type="EMBL" id="JBBPBN010000015">
    <property type="protein sequence ID" value="KAK9022950.1"/>
    <property type="molecule type" value="Genomic_DNA"/>
</dbReference>
<accession>A0ABR1ZQ11</accession>
<evidence type="ECO:0000313" key="1">
    <source>
        <dbReference type="EMBL" id="KAK8482764.1"/>
    </source>
</evidence>
<proteinExistence type="predicted"/>
<name>A0ABR1ZQ11_9ROSI</name>
<keyword evidence="3" id="KW-1185">Reference proteome</keyword>
<sequence>MPWKNYNADALGIEAAGTERTTTGPLAFPSWLWVRLKDSPHPRIVLTFLMSQLLSCKEEKDFSAYARLVSISPVLVESTVRGMVSFGSLSLGFG</sequence>
<dbReference type="EMBL" id="JBBPBN010000740">
    <property type="protein sequence ID" value="KAK8482764.1"/>
    <property type="molecule type" value="Genomic_DNA"/>
</dbReference>
<reference evidence="1 3" key="1">
    <citation type="journal article" date="2024" name="G3 (Bethesda)">
        <title>Genome assembly of Hibiscus sabdariffa L. provides insights into metabolisms of medicinal natural products.</title>
        <authorList>
            <person name="Kim T."/>
        </authorList>
    </citation>
    <scope>NUCLEOTIDE SEQUENCE [LARGE SCALE GENOMIC DNA]</scope>
    <source>
        <strain evidence="1">TK-2024</strain>
        <tissue evidence="1">Old leaves</tissue>
    </source>
</reference>
<organism evidence="1 3">
    <name type="scientific">Hibiscus sabdariffa</name>
    <name type="common">roselle</name>
    <dbReference type="NCBI Taxonomy" id="183260"/>
    <lineage>
        <taxon>Eukaryota</taxon>
        <taxon>Viridiplantae</taxon>
        <taxon>Streptophyta</taxon>
        <taxon>Embryophyta</taxon>
        <taxon>Tracheophyta</taxon>
        <taxon>Spermatophyta</taxon>
        <taxon>Magnoliopsida</taxon>
        <taxon>eudicotyledons</taxon>
        <taxon>Gunneridae</taxon>
        <taxon>Pentapetalae</taxon>
        <taxon>rosids</taxon>
        <taxon>malvids</taxon>
        <taxon>Malvales</taxon>
        <taxon>Malvaceae</taxon>
        <taxon>Malvoideae</taxon>
        <taxon>Hibiscus</taxon>
    </lineage>
</organism>
<evidence type="ECO:0000313" key="2">
    <source>
        <dbReference type="EMBL" id="KAK9022950.1"/>
    </source>
</evidence>
<comment type="caution">
    <text evidence="1">The sequence shown here is derived from an EMBL/GenBank/DDBJ whole genome shotgun (WGS) entry which is preliminary data.</text>
</comment>
<gene>
    <name evidence="2" type="ORF">V6N11_003186</name>
    <name evidence="1" type="ORF">V6N11_055100</name>
</gene>
<protein>
    <submittedName>
        <fullName evidence="1">Uncharacterized protein</fullName>
    </submittedName>
</protein>